<keyword evidence="3" id="KW-0964">Secreted</keyword>
<evidence type="ECO:0000256" key="13">
    <source>
        <dbReference type="SAM" id="SignalP"/>
    </source>
</evidence>
<sequence>MTSKGLIVTGLLFGFLECVLSQSLKVSLPGGLSEKIQGVALGGWLVLEPYITPSLFTVFENATATNTTENVPVDEYTYCQVLGKDECASRLETHWSTFYNETDFQQIKQMGLNLVRIPVGYWAFALLSGDPYVQGQEKYLDQAIEWSRQNDLKVWIDLHGVPGSQNGFDNSGKRGGVDWLKNRTYISTTYGVLDYIFGKYGQANYSDTIVGIELVNEPLGPLLNMTEVENIYYNSYQSAKAKYHVQDTIVLQDAFQWIGYWDSFLSNETSPAVMIDHHHYEVFTVDQLKASIGVHVSNINSFGNSIVQHLANHSAVVGEWSAALTDCVRWLNGVNMGARYDGTFQNDEVIGTCDNITDWKKWTKDQKRHTREFVEVQLDAYNQTSGWIFWCWKTEDTIEWDFKRLVALDLMPQPLSARKYTMDGVISGGLKLGLGWKVYCFMGLLLGLTIGF</sequence>
<gene>
    <name evidence="15" type="ORF">BABINDRAFT_160305</name>
</gene>
<evidence type="ECO:0000256" key="12">
    <source>
        <dbReference type="RuleBase" id="RU361153"/>
    </source>
</evidence>
<dbReference type="GO" id="GO:0005576">
    <property type="term" value="C:extracellular region"/>
    <property type="evidence" value="ECO:0007669"/>
    <property type="project" value="UniProtKB-SubCell"/>
</dbReference>
<comment type="subcellular location">
    <subcellularLocation>
        <location evidence="1">Secreted</location>
    </subcellularLocation>
</comment>
<evidence type="ECO:0000256" key="8">
    <source>
        <dbReference type="ARBA" id="ARBA00036824"/>
    </source>
</evidence>
<dbReference type="EC" id="3.2.1.58" evidence="9"/>
<evidence type="ECO:0000256" key="2">
    <source>
        <dbReference type="ARBA" id="ARBA00005641"/>
    </source>
</evidence>
<dbReference type="RefSeq" id="XP_018987449.1">
    <property type="nucleotide sequence ID" value="XM_019128159.1"/>
</dbReference>
<evidence type="ECO:0000256" key="11">
    <source>
        <dbReference type="ARBA" id="ARBA00073255"/>
    </source>
</evidence>
<keyword evidence="16" id="KW-1185">Reference proteome</keyword>
<reference evidence="16" key="1">
    <citation type="submission" date="2016-05" db="EMBL/GenBank/DDBJ databases">
        <title>Comparative genomics of biotechnologically important yeasts.</title>
        <authorList>
            <consortium name="DOE Joint Genome Institute"/>
            <person name="Riley R."/>
            <person name="Haridas S."/>
            <person name="Wolfe K.H."/>
            <person name="Lopes M.R."/>
            <person name="Hittinger C.T."/>
            <person name="Goker M."/>
            <person name="Salamov A."/>
            <person name="Wisecaver J."/>
            <person name="Long T.M."/>
            <person name="Aerts A.L."/>
            <person name="Barry K."/>
            <person name="Choi C."/>
            <person name="Clum A."/>
            <person name="Coughlan A.Y."/>
            <person name="Deshpande S."/>
            <person name="Douglass A.P."/>
            <person name="Hanson S.J."/>
            <person name="Klenk H.-P."/>
            <person name="Labutti K."/>
            <person name="Lapidus A."/>
            <person name="Lindquist E."/>
            <person name="Lipzen A."/>
            <person name="Meier-Kolthoff J.P."/>
            <person name="Ohm R.A."/>
            <person name="Otillar R.P."/>
            <person name="Pangilinan J."/>
            <person name="Peng Y."/>
            <person name="Rokas A."/>
            <person name="Rosa C.A."/>
            <person name="Scheuner C."/>
            <person name="Sibirny A.A."/>
            <person name="Slot J.C."/>
            <person name="Stielow J.B."/>
            <person name="Sun H."/>
            <person name="Kurtzman C.P."/>
            <person name="Blackwell M."/>
            <person name="Grigoriev I.V."/>
            <person name="Jeffries T.W."/>
        </authorList>
    </citation>
    <scope>NUCLEOTIDE SEQUENCE [LARGE SCALE GENOMIC DNA]</scope>
    <source>
        <strain evidence="16">NRRL Y-12698</strain>
    </source>
</reference>
<evidence type="ECO:0000313" key="16">
    <source>
        <dbReference type="Proteomes" id="UP000094336"/>
    </source>
</evidence>
<evidence type="ECO:0000256" key="5">
    <source>
        <dbReference type="ARBA" id="ARBA00022801"/>
    </source>
</evidence>
<dbReference type="FunFam" id="3.20.20.80:FF:000033">
    <property type="entry name" value="Glucan 1,3-beta-glucosidase A"/>
    <property type="match status" value="1"/>
</dbReference>
<dbReference type="SUPFAM" id="SSF51445">
    <property type="entry name" value="(Trans)glycosidases"/>
    <property type="match status" value="1"/>
</dbReference>
<dbReference type="Gene3D" id="3.20.20.80">
    <property type="entry name" value="Glycosidases"/>
    <property type="match status" value="1"/>
</dbReference>
<evidence type="ECO:0000256" key="3">
    <source>
        <dbReference type="ARBA" id="ARBA00022525"/>
    </source>
</evidence>
<dbReference type="GO" id="GO:0004338">
    <property type="term" value="F:glucan exo-1,3-beta-glucosidase activity"/>
    <property type="evidence" value="ECO:0007669"/>
    <property type="project" value="UniProtKB-EC"/>
</dbReference>
<proteinExistence type="inferred from homology"/>
<evidence type="ECO:0000259" key="14">
    <source>
        <dbReference type="Pfam" id="PF00150"/>
    </source>
</evidence>
<evidence type="ECO:0000256" key="9">
    <source>
        <dbReference type="ARBA" id="ARBA00038929"/>
    </source>
</evidence>
<dbReference type="GO" id="GO:0009251">
    <property type="term" value="P:glucan catabolic process"/>
    <property type="evidence" value="ECO:0007669"/>
    <property type="project" value="TreeGrafter"/>
</dbReference>
<evidence type="ECO:0000256" key="10">
    <source>
        <dbReference type="ARBA" id="ARBA00041761"/>
    </source>
</evidence>
<keyword evidence="4 13" id="KW-0732">Signal</keyword>
<dbReference type="InterPro" id="IPR050386">
    <property type="entry name" value="Glycosyl_hydrolase_5"/>
</dbReference>
<dbReference type="PROSITE" id="PS00659">
    <property type="entry name" value="GLYCOSYL_HYDROL_F5"/>
    <property type="match status" value="1"/>
</dbReference>
<evidence type="ECO:0000256" key="6">
    <source>
        <dbReference type="ARBA" id="ARBA00023295"/>
    </source>
</evidence>
<dbReference type="GeneID" id="30146012"/>
<comment type="similarity">
    <text evidence="2 12">Belongs to the glycosyl hydrolase 5 (cellulase A) family.</text>
</comment>
<dbReference type="PANTHER" id="PTHR31297">
    <property type="entry name" value="GLUCAN ENDO-1,6-BETA-GLUCOSIDASE B"/>
    <property type="match status" value="1"/>
</dbReference>
<dbReference type="GO" id="GO:0071555">
    <property type="term" value="P:cell wall organization"/>
    <property type="evidence" value="ECO:0007669"/>
    <property type="project" value="UniProtKB-KW"/>
</dbReference>
<evidence type="ECO:0000256" key="4">
    <source>
        <dbReference type="ARBA" id="ARBA00022729"/>
    </source>
</evidence>
<dbReference type="GO" id="GO:0009986">
    <property type="term" value="C:cell surface"/>
    <property type="evidence" value="ECO:0007669"/>
    <property type="project" value="TreeGrafter"/>
</dbReference>
<dbReference type="InterPro" id="IPR018087">
    <property type="entry name" value="Glyco_hydro_5_CS"/>
</dbReference>
<organism evidence="15 16">
    <name type="scientific">Babjeviella inositovora NRRL Y-12698</name>
    <dbReference type="NCBI Taxonomy" id="984486"/>
    <lineage>
        <taxon>Eukaryota</taxon>
        <taxon>Fungi</taxon>
        <taxon>Dikarya</taxon>
        <taxon>Ascomycota</taxon>
        <taxon>Saccharomycotina</taxon>
        <taxon>Pichiomycetes</taxon>
        <taxon>Serinales incertae sedis</taxon>
        <taxon>Babjeviella</taxon>
    </lineage>
</organism>
<dbReference type="InterPro" id="IPR001547">
    <property type="entry name" value="Glyco_hydro_5"/>
</dbReference>
<dbReference type="OrthoDB" id="62120at2759"/>
<dbReference type="AlphaFoldDB" id="A0A1E3QWV5"/>
<evidence type="ECO:0000256" key="1">
    <source>
        <dbReference type="ARBA" id="ARBA00004613"/>
    </source>
</evidence>
<dbReference type="Proteomes" id="UP000094336">
    <property type="component" value="Unassembled WGS sequence"/>
</dbReference>
<keyword evidence="5 12" id="KW-0378">Hydrolase</keyword>
<evidence type="ECO:0000313" key="15">
    <source>
        <dbReference type="EMBL" id="ODQ82121.1"/>
    </source>
</evidence>
<keyword evidence="7" id="KW-0961">Cell wall biogenesis/degradation</keyword>
<dbReference type="EMBL" id="KV454427">
    <property type="protein sequence ID" value="ODQ82121.1"/>
    <property type="molecule type" value="Genomic_DNA"/>
</dbReference>
<feature type="chain" id="PRO_5009134486" description="Glucan 1,3-beta-glucosidase" evidence="13">
    <location>
        <begin position="22"/>
        <end position="452"/>
    </location>
</feature>
<comment type="catalytic activity">
    <reaction evidence="8">
        <text>Successive hydrolysis of beta-D-glucose units from the non-reducing ends of (1-&gt;3)-beta-D-glucans, releasing alpha-glucose.</text>
        <dbReference type="EC" id="3.2.1.58"/>
    </reaction>
</comment>
<accession>A0A1E3QWV5</accession>
<keyword evidence="6 12" id="KW-0326">Glycosidase</keyword>
<name>A0A1E3QWV5_9ASCO</name>
<dbReference type="PANTHER" id="PTHR31297:SF1">
    <property type="entry name" value="GLUCAN 1,3-BETA-GLUCOSIDASE I_II-RELATED"/>
    <property type="match status" value="1"/>
</dbReference>
<dbReference type="Pfam" id="PF00150">
    <property type="entry name" value="Cellulase"/>
    <property type="match status" value="1"/>
</dbReference>
<protein>
    <recommendedName>
        <fullName evidence="11">Glucan 1,3-beta-glucosidase</fullName>
        <ecNumber evidence="9">3.2.1.58</ecNumber>
    </recommendedName>
    <alternativeName>
        <fullName evidence="10">Exo-1,3-beta-glucanase</fullName>
    </alternativeName>
</protein>
<dbReference type="STRING" id="984486.A0A1E3QWV5"/>
<evidence type="ECO:0000256" key="7">
    <source>
        <dbReference type="ARBA" id="ARBA00023316"/>
    </source>
</evidence>
<feature type="domain" description="Glycoside hydrolase family 5" evidence="14">
    <location>
        <begin position="90"/>
        <end position="323"/>
    </location>
</feature>
<dbReference type="InterPro" id="IPR017853">
    <property type="entry name" value="GH"/>
</dbReference>
<feature type="signal peptide" evidence="13">
    <location>
        <begin position="1"/>
        <end position="21"/>
    </location>
</feature>